<dbReference type="AlphaFoldDB" id="A0A1W1YDD5"/>
<organism evidence="11 12">
    <name type="scientific">Polynucleobacter kasalickyi</name>
    <dbReference type="NCBI Taxonomy" id="1938817"/>
    <lineage>
        <taxon>Bacteria</taxon>
        <taxon>Pseudomonadati</taxon>
        <taxon>Pseudomonadota</taxon>
        <taxon>Betaproteobacteria</taxon>
        <taxon>Burkholderiales</taxon>
        <taxon>Burkholderiaceae</taxon>
        <taxon>Polynucleobacter</taxon>
    </lineage>
</organism>
<dbReference type="RefSeq" id="WP_084282617.1">
    <property type="nucleotide sequence ID" value="NZ_FWXJ01000002.1"/>
</dbReference>
<comment type="pathway">
    <text evidence="10">Lipid metabolism; phospholipid metabolism.</text>
</comment>
<name>A0A1W1YDD5_9BURK</name>
<keyword evidence="4 10" id="KW-0808">Transferase</keyword>
<dbReference type="InterPro" id="IPR012281">
    <property type="entry name" value="Phospholipid_synth_PlsX-like"/>
</dbReference>
<dbReference type="HAMAP" id="MF_00019">
    <property type="entry name" value="PlsX"/>
    <property type="match status" value="1"/>
</dbReference>
<dbReference type="GO" id="GO:0043811">
    <property type="term" value="F:phosphate:acyl-[acyl carrier protein] acyltransferase activity"/>
    <property type="evidence" value="ECO:0007669"/>
    <property type="project" value="UniProtKB-UniRule"/>
</dbReference>
<evidence type="ECO:0000256" key="8">
    <source>
        <dbReference type="ARBA" id="ARBA00024069"/>
    </source>
</evidence>
<dbReference type="Gene3D" id="3.40.718.10">
    <property type="entry name" value="Isopropylmalate Dehydrogenase"/>
    <property type="match status" value="1"/>
</dbReference>
<evidence type="ECO:0000313" key="12">
    <source>
        <dbReference type="Proteomes" id="UP000192708"/>
    </source>
</evidence>
<dbReference type="InterPro" id="IPR003664">
    <property type="entry name" value="FA_synthesis"/>
</dbReference>
<evidence type="ECO:0000256" key="4">
    <source>
        <dbReference type="ARBA" id="ARBA00022679"/>
    </source>
</evidence>
<evidence type="ECO:0000256" key="1">
    <source>
        <dbReference type="ARBA" id="ARBA00001232"/>
    </source>
</evidence>
<comment type="subunit">
    <text evidence="9 10">Homodimer. Probably interacts with PlsY.</text>
</comment>
<comment type="catalytic activity">
    <reaction evidence="1 10">
        <text>a fatty acyl-[ACP] + phosphate = an acyl phosphate + holo-[ACP]</text>
        <dbReference type="Rhea" id="RHEA:42292"/>
        <dbReference type="Rhea" id="RHEA-COMP:9685"/>
        <dbReference type="Rhea" id="RHEA-COMP:14125"/>
        <dbReference type="ChEBI" id="CHEBI:43474"/>
        <dbReference type="ChEBI" id="CHEBI:59918"/>
        <dbReference type="ChEBI" id="CHEBI:64479"/>
        <dbReference type="ChEBI" id="CHEBI:138651"/>
        <dbReference type="EC" id="2.3.1.274"/>
    </reaction>
</comment>
<keyword evidence="11" id="KW-0012">Acyltransferase</keyword>
<dbReference type="EMBL" id="FWXJ01000002">
    <property type="protein sequence ID" value="SMC33788.1"/>
    <property type="molecule type" value="Genomic_DNA"/>
</dbReference>
<sequence length="366" mass="39636">MTVTISIDAMGGDHGVSVTVAAAIDLLKEHPNCRILLVGQLAAIHHALKKIPHDLRDHVTVVEATEVVAMDDSVEVALRKKKNSSMRIAIELVKDGQADAIVSAGNTGALMAISRYLLKTLAGIDRPAIATRMPNQKGTGTTVLDLGANSDCEAFHLLQFAQMADVMVRVIDDKDKPTIGLLNIGEEVIKGNEVVKQAGVLLRNSSLNFRGNVEGNDIFKGTTDIVVCDGFVGNVALKTSEGLASMISQMIKEEFGRSLFTKFLSFLALPILLRFRKRVDHRRYNGAMLLGLRGLVIKSHGSADRYAFYVALTRAYEAANNRMVEKIATAFDLIEKQKLTEVVKTVPNSGSENTLALQSTPPNATT</sequence>
<dbReference type="SUPFAM" id="SSF53659">
    <property type="entry name" value="Isocitrate/Isopropylmalate dehydrogenase-like"/>
    <property type="match status" value="1"/>
</dbReference>
<comment type="similarity">
    <text evidence="10">Belongs to the PlsX family.</text>
</comment>
<proteinExistence type="inferred from homology"/>
<evidence type="ECO:0000313" key="11">
    <source>
        <dbReference type="EMBL" id="SMC33788.1"/>
    </source>
</evidence>
<evidence type="ECO:0000256" key="7">
    <source>
        <dbReference type="ARBA" id="ARBA00023264"/>
    </source>
</evidence>
<dbReference type="GO" id="GO:0008654">
    <property type="term" value="P:phospholipid biosynthetic process"/>
    <property type="evidence" value="ECO:0007669"/>
    <property type="project" value="UniProtKB-KW"/>
</dbReference>
<dbReference type="OrthoDB" id="9806408at2"/>
<dbReference type="Pfam" id="PF02504">
    <property type="entry name" value="FA_synthesis"/>
    <property type="match status" value="1"/>
</dbReference>
<dbReference type="PANTHER" id="PTHR30100">
    <property type="entry name" value="FATTY ACID/PHOSPHOLIPID SYNTHESIS PROTEIN PLSX"/>
    <property type="match status" value="1"/>
</dbReference>
<dbReference type="PIRSF" id="PIRSF002465">
    <property type="entry name" value="Phsphlp_syn_PlsX"/>
    <property type="match status" value="1"/>
</dbReference>
<evidence type="ECO:0000256" key="2">
    <source>
        <dbReference type="ARBA" id="ARBA00022490"/>
    </source>
</evidence>
<protein>
    <recommendedName>
        <fullName evidence="8 10">Phosphate acyltransferase</fullName>
        <ecNumber evidence="8 10">2.3.1.274</ecNumber>
    </recommendedName>
    <alternativeName>
        <fullName evidence="10">Acyl-ACP phosphotransacylase</fullName>
    </alternativeName>
    <alternativeName>
        <fullName evidence="10">Acyl-[acyl-carrier-protein]--phosphate acyltransferase</fullName>
    </alternativeName>
    <alternativeName>
        <fullName evidence="10">Phosphate-acyl-ACP acyltransferase</fullName>
    </alternativeName>
</protein>
<keyword evidence="6 10" id="KW-0594">Phospholipid biosynthesis</keyword>
<reference evidence="11 12" key="1">
    <citation type="submission" date="2017-04" db="EMBL/GenBank/DDBJ databases">
        <authorList>
            <person name="Afonso C.L."/>
            <person name="Miller P.J."/>
            <person name="Scott M.A."/>
            <person name="Spackman E."/>
            <person name="Goraichik I."/>
            <person name="Dimitrov K.M."/>
            <person name="Suarez D.L."/>
            <person name="Swayne D.E."/>
        </authorList>
    </citation>
    <scope>NUCLEOTIDE SEQUENCE [LARGE SCALE GENOMIC DNA]</scope>
    <source>
        <strain evidence="11 12">VK13</strain>
    </source>
</reference>
<dbReference type="EC" id="2.3.1.274" evidence="8 10"/>
<dbReference type="GO" id="GO:0005737">
    <property type="term" value="C:cytoplasm"/>
    <property type="evidence" value="ECO:0007669"/>
    <property type="project" value="UniProtKB-SubCell"/>
</dbReference>
<evidence type="ECO:0000256" key="9">
    <source>
        <dbReference type="ARBA" id="ARBA00046608"/>
    </source>
</evidence>
<evidence type="ECO:0000256" key="3">
    <source>
        <dbReference type="ARBA" id="ARBA00022516"/>
    </source>
</evidence>
<accession>A0A1W1YDD5</accession>
<comment type="function">
    <text evidence="10">Catalyzes the reversible formation of acyl-phosphate (acyl-PO(4)) from acyl-[acyl-carrier-protein] (acyl-ACP). This enzyme utilizes acyl-ACP as fatty acyl donor, but not acyl-CoA.</text>
</comment>
<keyword evidence="7 10" id="KW-1208">Phospholipid metabolism</keyword>
<dbReference type="GO" id="GO:0006633">
    <property type="term" value="P:fatty acid biosynthetic process"/>
    <property type="evidence" value="ECO:0007669"/>
    <property type="project" value="UniProtKB-UniRule"/>
</dbReference>
<dbReference type="NCBIfam" id="TIGR00182">
    <property type="entry name" value="plsX"/>
    <property type="match status" value="1"/>
</dbReference>
<dbReference type="UniPathway" id="UPA00085"/>
<gene>
    <name evidence="10" type="primary">plsX</name>
    <name evidence="11" type="ORF">SAMN06296008_102245</name>
</gene>
<keyword evidence="12" id="KW-1185">Reference proteome</keyword>
<evidence type="ECO:0000256" key="6">
    <source>
        <dbReference type="ARBA" id="ARBA00023209"/>
    </source>
</evidence>
<comment type="subcellular location">
    <subcellularLocation>
        <location evidence="10">Cytoplasm</location>
    </subcellularLocation>
    <text evidence="10">Associated with the membrane possibly through PlsY.</text>
</comment>
<dbReference type="PANTHER" id="PTHR30100:SF1">
    <property type="entry name" value="PHOSPHATE ACYLTRANSFERASE"/>
    <property type="match status" value="1"/>
</dbReference>
<evidence type="ECO:0000256" key="10">
    <source>
        <dbReference type="HAMAP-Rule" id="MF_00019"/>
    </source>
</evidence>
<evidence type="ECO:0000256" key="5">
    <source>
        <dbReference type="ARBA" id="ARBA00023098"/>
    </source>
</evidence>
<dbReference type="STRING" id="1938817.SAMN06296008_102245"/>
<keyword evidence="2 10" id="KW-0963">Cytoplasm</keyword>
<dbReference type="Proteomes" id="UP000192708">
    <property type="component" value="Unassembled WGS sequence"/>
</dbReference>
<keyword evidence="5 10" id="KW-0443">Lipid metabolism</keyword>
<keyword evidence="3 10" id="KW-0444">Lipid biosynthesis</keyword>